<proteinExistence type="predicted"/>
<dbReference type="Gene3D" id="1.20.140.150">
    <property type="match status" value="1"/>
</dbReference>
<dbReference type="VEuPathDB" id="FungiDB:CPAG_07355"/>
<sequence>MVHWQPGVDWHNGRAGDGWTCILVHVTHSSKSSSAPPDALFFSPPQGTSNLKTGDEKVDSFGTRYLEATCMDHPTTPGAVIRAPKPPLKTIPPAVVHEDGVPPTTDLQGPHHLGHYQPTKTYTVRPAAILDFHLVPGEGRRNYTGFVTKTILYSATLLVFLTASALTLASIIVPKWVSYYSETPSGTKFHYSYGLHRRCSSLTQSCDPFPQYEDCHGDNDGSFCSMWRSVAFLMSFAIVLEGMTLITYIFILAGGKQMRETGWKVLTLFLVFITLVQCAAMALVSYLFDNDERFYPGWKLDKSWIMSVVSMCLAGFNAVIIYMTIRTLPSEGGYELIADNS</sequence>
<evidence type="ECO:0000313" key="3">
    <source>
        <dbReference type="Proteomes" id="UP000054567"/>
    </source>
</evidence>
<keyword evidence="1" id="KW-1133">Transmembrane helix</keyword>
<gene>
    <name evidence="2" type="ORF">CPAG_07355</name>
</gene>
<feature type="transmembrane region" description="Helical" evidence="1">
    <location>
        <begin position="230"/>
        <end position="253"/>
    </location>
</feature>
<evidence type="ECO:0000313" key="2">
    <source>
        <dbReference type="EMBL" id="KMM71048.1"/>
    </source>
</evidence>
<keyword evidence="1" id="KW-0472">Membrane</keyword>
<dbReference type="Proteomes" id="UP000054567">
    <property type="component" value="Unassembled WGS sequence"/>
</dbReference>
<feature type="transmembrane region" description="Helical" evidence="1">
    <location>
        <begin position="150"/>
        <end position="173"/>
    </location>
</feature>
<organism evidence="2 3">
    <name type="scientific">Coccidioides posadasii RMSCC 3488</name>
    <dbReference type="NCBI Taxonomy" id="454284"/>
    <lineage>
        <taxon>Eukaryota</taxon>
        <taxon>Fungi</taxon>
        <taxon>Dikarya</taxon>
        <taxon>Ascomycota</taxon>
        <taxon>Pezizomycotina</taxon>
        <taxon>Eurotiomycetes</taxon>
        <taxon>Eurotiomycetidae</taxon>
        <taxon>Onygenales</taxon>
        <taxon>Onygenaceae</taxon>
        <taxon>Coccidioides</taxon>
    </lineage>
</organism>
<evidence type="ECO:0000256" key="1">
    <source>
        <dbReference type="SAM" id="Phobius"/>
    </source>
</evidence>
<reference evidence="3" key="2">
    <citation type="journal article" date="2009" name="Genome Res.">
        <title>Comparative genomic analyses of the human fungal pathogens Coccidioides and their relatives.</title>
        <authorList>
            <person name="Sharpton T.J."/>
            <person name="Stajich J.E."/>
            <person name="Rounsley S.D."/>
            <person name="Gardner M.J."/>
            <person name="Wortman J.R."/>
            <person name="Jordar V.S."/>
            <person name="Maiti R."/>
            <person name="Kodira C.D."/>
            <person name="Neafsey D.E."/>
            <person name="Zeng Q."/>
            <person name="Hung C.-Y."/>
            <person name="McMahan C."/>
            <person name="Muszewska A."/>
            <person name="Grynberg M."/>
            <person name="Mandel M.A."/>
            <person name="Kellner E.M."/>
            <person name="Barker B.M."/>
            <person name="Galgiani J.N."/>
            <person name="Orbach M.J."/>
            <person name="Kirkland T.N."/>
            <person name="Cole G.T."/>
            <person name="Henn M.R."/>
            <person name="Birren B.W."/>
            <person name="Taylor J.W."/>
        </authorList>
    </citation>
    <scope>NUCLEOTIDE SEQUENCE [LARGE SCALE GENOMIC DNA]</scope>
    <source>
        <strain evidence="3">RMSCC 3488</strain>
    </source>
</reference>
<feature type="transmembrane region" description="Helical" evidence="1">
    <location>
        <begin position="304"/>
        <end position="325"/>
    </location>
</feature>
<reference evidence="2 3" key="1">
    <citation type="submission" date="2007-06" db="EMBL/GenBank/DDBJ databases">
        <title>The Genome Sequence of Coccidioides posadasii RMSCC_3488.</title>
        <authorList>
            <consortium name="Coccidioides Genome Resources Consortium"/>
            <consortium name="The Broad Institute Genome Sequencing Platform"/>
            <person name="Henn M.R."/>
            <person name="Sykes S."/>
            <person name="Young S."/>
            <person name="Jaffe D."/>
            <person name="Berlin A."/>
            <person name="Alvarez P."/>
            <person name="Butler J."/>
            <person name="Gnerre S."/>
            <person name="Grabherr M."/>
            <person name="Mauceli E."/>
            <person name="Brockman W."/>
            <person name="Kodira C."/>
            <person name="Alvarado L."/>
            <person name="Zeng Q."/>
            <person name="Crawford M."/>
            <person name="Antoine C."/>
            <person name="Devon K."/>
            <person name="Galgiani J."/>
            <person name="Orsborn K."/>
            <person name="Lewis M.L."/>
            <person name="Nusbaum C."/>
            <person name="Galagan J."/>
            <person name="Birren B."/>
        </authorList>
    </citation>
    <scope>NUCLEOTIDE SEQUENCE [LARGE SCALE GENOMIC DNA]</scope>
    <source>
        <strain evidence="2 3">RMSCC 3488</strain>
    </source>
</reference>
<evidence type="ECO:0008006" key="4">
    <source>
        <dbReference type="Google" id="ProtNLM"/>
    </source>
</evidence>
<keyword evidence="1" id="KW-0812">Transmembrane</keyword>
<dbReference type="OrthoDB" id="61370at2759"/>
<reference evidence="3" key="3">
    <citation type="journal article" date="2010" name="Genome Res.">
        <title>Population genomic sequencing of Coccidioides fungi reveals recent hybridization and transposon control.</title>
        <authorList>
            <person name="Neafsey D.E."/>
            <person name="Barker B.M."/>
            <person name="Sharpton T.J."/>
            <person name="Stajich J.E."/>
            <person name="Park D.J."/>
            <person name="Whiston E."/>
            <person name="Hung C.-Y."/>
            <person name="McMahan C."/>
            <person name="White J."/>
            <person name="Sykes S."/>
            <person name="Heiman D."/>
            <person name="Young S."/>
            <person name="Zeng Q."/>
            <person name="Abouelleil A."/>
            <person name="Aftuck L."/>
            <person name="Bessette D."/>
            <person name="Brown A."/>
            <person name="FitzGerald M."/>
            <person name="Lui A."/>
            <person name="Macdonald J.P."/>
            <person name="Priest M."/>
            <person name="Orbach M.J."/>
            <person name="Galgiani J.N."/>
            <person name="Kirkland T.N."/>
            <person name="Cole G.T."/>
            <person name="Birren B.W."/>
            <person name="Henn M.R."/>
            <person name="Taylor J.W."/>
            <person name="Rounsley S.D."/>
        </authorList>
    </citation>
    <scope>NUCLEOTIDE SEQUENCE [LARGE SCALE GENOMIC DNA]</scope>
    <source>
        <strain evidence="3">RMSCC 3488</strain>
    </source>
</reference>
<accession>A0A0J6FL32</accession>
<dbReference type="EMBL" id="DS268112">
    <property type="protein sequence ID" value="KMM71048.1"/>
    <property type="molecule type" value="Genomic_DNA"/>
</dbReference>
<feature type="transmembrane region" description="Helical" evidence="1">
    <location>
        <begin position="265"/>
        <end position="288"/>
    </location>
</feature>
<name>A0A0J6FL32_COCPO</name>
<dbReference type="AlphaFoldDB" id="A0A0J6FL32"/>
<protein>
    <recommendedName>
        <fullName evidence="4">Pre-mRNA splicing factor</fullName>
    </recommendedName>
</protein>